<accession>A0ABU7RRX0</accession>
<dbReference type="PANTHER" id="PTHR43441:SF6">
    <property type="entry name" value="N-ACETYLTRANSFERASE DOMAIN-CONTAINING PROTEIN"/>
    <property type="match status" value="1"/>
</dbReference>
<feature type="domain" description="N-acetyltransferase" evidence="1">
    <location>
        <begin position="5"/>
        <end position="174"/>
    </location>
</feature>
<dbReference type="Pfam" id="PF00583">
    <property type="entry name" value="Acetyltransf_1"/>
    <property type="match status" value="1"/>
</dbReference>
<dbReference type="InterPro" id="IPR000182">
    <property type="entry name" value="GNAT_dom"/>
</dbReference>
<dbReference type="InterPro" id="IPR051908">
    <property type="entry name" value="Ribosomal_N-acetyltransferase"/>
</dbReference>
<proteinExistence type="predicted"/>
<dbReference type="InterPro" id="IPR016181">
    <property type="entry name" value="Acyl_CoA_acyltransferase"/>
</dbReference>
<sequence>MTREVRLTPVNEQNLEPLLSVAVAEAEPDEVMPPVDAPAGWSQARRDAFREFHRSHFGGLAGPTGNLMYAIEQDGDVVGMIRLGRTDEPGTLETGMWLGKSTRGQGIGLIALRLVLAEAIAAGARRVVADTRPENLPAVNLLRRSGAVLAQDGTTVRAEIRLGVSEDVDLLDAG</sequence>
<organism evidence="2 3">
    <name type="scientific">Plantactinospora sonchi</name>
    <dbReference type="NCBI Taxonomy" id="1544735"/>
    <lineage>
        <taxon>Bacteria</taxon>
        <taxon>Bacillati</taxon>
        <taxon>Actinomycetota</taxon>
        <taxon>Actinomycetes</taxon>
        <taxon>Micromonosporales</taxon>
        <taxon>Micromonosporaceae</taxon>
        <taxon>Plantactinospora</taxon>
    </lineage>
</organism>
<dbReference type="PROSITE" id="PS51186">
    <property type="entry name" value="GNAT"/>
    <property type="match status" value="1"/>
</dbReference>
<dbReference type="CDD" id="cd04301">
    <property type="entry name" value="NAT_SF"/>
    <property type="match status" value="1"/>
</dbReference>
<keyword evidence="3" id="KW-1185">Reference proteome</keyword>
<protein>
    <submittedName>
        <fullName evidence="2">GNAT family N-acetyltransferase</fullName>
    </submittedName>
</protein>
<dbReference type="Gene3D" id="3.40.630.30">
    <property type="match status" value="1"/>
</dbReference>
<evidence type="ECO:0000313" key="2">
    <source>
        <dbReference type="EMBL" id="MEE6259190.1"/>
    </source>
</evidence>
<dbReference type="RefSeq" id="WP_331214321.1">
    <property type="nucleotide sequence ID" value="NZ_JAZGQK010000009.1"/>
</dbReference>
<gene>
    <name evidence="2" type="ORF">V1633_11910</name>
</gene>
<evidence type="ECO:0000313" key="3">
    <source>
        <dbReference type="Proteomes" id="UP001332243"/>
    </source>
</evidence>
<evidence type="ECO:0000259" key="1">
    <source>
        <dbReference type="PROSITE" id="PS51186"/>
    </source>
</evidence>
<reference evidence="2 3" key="1">
    <citation type="submission" date="2024-01" db="EMBL/GenBank/DDBJ databases">
        <title>Genome insights into Plantactinospora sonchi sp. nov.</title>
        <authorList>
            <person name="Wang L."/>
        </authorList>
    </citation>
    <scope>NUCLEOTIDE SEQUENCE [LARGE SCALE GENOMIC DNA]</scope>
    <source>
        <strain evidence="2 3">NEAU-QY2</strain>
    </source>
</reference>
<dbReference type="SUPFAM" id="SSF55729">
    <property type="entry name" value="Acyl-CoA N-acyltransferases (Nat)"/>
    <property type="match status" value="1"/>
</dbReference>
<name>A0ABU7RRX0_9ACTN</name>
<dbReference type="PANTHER" id="PTHR43441">
    <property type="entry name" value="RIBOSOMAL-PROTEIN-SERINE ACETYLTRANSFERASE"/>
    <property type="match status" value="1"/>
</dbReference>
<comment type="caution">
    <text evidence="2">The sequence shown here is derived from an EMBL/GenBank/DDBJ whole genome shotgun (WGS) entry which is preliminary data.</text>
</comment>
<dbReference type="EMBL" id="JAZGQK010000009">
    <property type="protein sequence ID" value="MEE6259190.1"/>
    <property type="molecule type" value="Genomic_DNA"/>
</dbReference>
<dbReference type="Proteomes" id="UP001332243">
    <property type="component" value="Unassembled WGS sequence"/>
</dbReference>